<accession>A0A7I8VC74</accession>
<comment type="caution">
    <text evidence="8">The sequence shown here is derived from an EMBL/GenBank/DDBJ whole genome shotgun (WGS) entry which is preliminary data.</text>
</comment>
<dbReference type="GO" id="GO:0015833">
    <property type="term" value="P:peptide transport"/>
    <property type="evidence" value="ECO:0007669"/>
    <property type="project" value="UniProtKB-KW"/>
</dbReference>
<evidence type="ECO:0000256" key="1">
    <source>
        <dbReference type="ARBA" id="ARBA00004141"/>
    </source>
</evidence>
<keyword evidence="3 7" id="KW-0812">Transmembrane</keyword>
<keyword evidence="4" id="KW-0653">Protein transport</keyword>
<dbReference type="OrthoDB" id="205993at2759"/>
<keyword evidence="4" id="KW-0571">Peptide transport</keyword>
<feature type="transmembrane region" description="Helical" evidence="7">
    <location>
        <begin position="76"/>
        <end position="97"/>
    </location>
</feature>
<evidence type="ECO:0000256" key="3">
    <source>
        <dbReference type="ARBA" id="ARBA00022692"/>
    </source>
</evidence>
<dbReference type="Proteomes" id="UP000549394">
    <property type="component" value="Unassembled WGS sequence"/>
</dbReference>
<dbReference type="Pfam" id="PF00854">
    <property type="entry name" value="PTR2"/>
    <property type="match status" value="2"/>
</dbReference>
<evidence type="ECO:0000256" key="2">
    <source>
        <dbReference type="ARBA" id="ARBA00005982"/>
    </source>
</evidence>
<dbReference type="GO" id="GO:0022857">
    <property type="term" value="F:transmembrane transporter activity"/>
    <property type="evidence" value="ECO:0007669"/>
    <property type="project" value="InterPro"/>
</dbReference>
<proteinExistence type="inferred from homology"/>
<feature type="transmembrane region" description="Helical" evidence="7">
    <location>
        <begin position="461"/>
        <end position="478"/>
    </location>
</feature>
<dbReference type="InterPro" id="IPR000109">
    <property type="entry name" value="POT_fam"/>
</dbReference>
<reference evidence="8 9" key="1">
    <citation type="submission" date="2020-08" db="EMBL/GenBank/DDBJ databases">
        <authorList>
            <person name="Hejnol A."/>
        </authorList>
    </citation>
    <scope>NUCLEOTIDE SEQUENCE [LARGE SCALE GENOMIC DNA]</scope>
</reference>
<feature type="transmembrane region" description="Helical" evidence="7">
    <location>
        <begin position="429"/>
        <end position="449"/>
    </location>
</feature>
<dbReference type="SUPFAM" id="SSF103473">
    <property type="entry name" value="MFS general substrate transporter"/>
    <property type="match status" value="2"/>
</dbReference>
<comment type="similarity">
    <text evidence="2">Belongs to the major facilitator superfamily. Proton-dependent oligopeptide transporter (POT/PTR) (TC 2.A.17) family.</text>
</comment>
<keyword evidence="4" id="KW-0813">Transport</keyword>
<organism evidence="8 9">
    <name type="scientific">Dimorphilus gyrociliatus</name>
    <dbReference type="NCBI Taxonomy" id="2664684"/>
    <lineage>
        <taxon>Eukaryota</taxon>
        <taxon>Metazoa</taxon>
        <taxon>Spiralia</taxon>
        <taxon>Lophotrochozoa</taxon>
        <taxon>Annelida</taxon>
        <taxon>Polychaeta</taxon>
        <taxon>Polychaeta incertae sedis</taxon>
        <taxon>Dinophilidae</taxon>
        <taxon>Dimorphilus</taxon>
    </lineage>
</organism>
<gene>
    <name evidence="8" type="ORF">DGYR_LOCUS1338</name>
</gene>
<protein>
    <submittedName>
        <fullName evidence="8">DgyrCDS1380</fullName>
    </submittedName>
</protein>
<name>A0A7I8VC74_9ANNE</name>
<dbReference type="AlphaFoldDB" id="A0A7I8VC74"/>
<comment type="subcellular location">
    <subcellularLocation>
        <location evidence="1">Membrane</location>
        <topology evidence="1">Multi-pass membrane protein</topology>
    </subcellularLocation>
</comment>
<keyword evidence="9" id="KW-1185">Reference proteome</keyword>
<feature type="transmembrane region" description="Helical" evidence="7">
    <location>
        <begin position="42"/>
        <end position="64"/>
    </location>
</feature>
<dbReference type="Gene3D" id="1.20.1250.20">
    <property type="entry name" value="MFS general substrate transporter like domains"/>
    <property type="match status" value="3"/>
</dbReference>
<feature type="transmembrane region" description="Helical" evidence="7">
    <location>
        <begin position="490"/>
        <end position="511"/>
    </location>
</feature>
<evidence type="ECO:0000313" key="9">
    <source>
        <dbReference type="Proteomes" id="UP000549394"/>
    </source>
</evidence>
<evidence type="ECO:0000256" key="7">
    <source>
        <dbReference type="SAM" id="Phobius"/>
    </source>
</evidence>
<dbReference type="InterPro" id="IPR036259">
    <property type="entry name" value="MFS_trans_sf"/>
</dbReference>
<feature type="transmembrane region" description="Helical" evidence="7">
    <location>
        <begin position="158"/>
        <end position="179"/>
    </location>
</feature>
<dbReference type="GO" id="GO:0016020">
    <property type="term" value="C:membrane"/>
    <property type="evidence" value="ECO:0007669"/>
    <property type="project" value="UniProtKB-SubCell"/>
</dbReference>
<evidence type="ECO:0000313" key="8">
    <source>
        <dbReference type="EMBL" id="CAD5112141.1"/>
    </source>
</evidence>
<feature type="transmembrane region" description="Helical" evidence="7">
    <location>
        <begin position="191"/>
        <end position="213"/>
    </location>
</feature>
<keyword evidence="6 7" id="KW-0472">Membrane</keyword>
<dbReference type="PANTHER" id="PTHR11654">
    <property type="entry name" value="OLIGOPEPTIDE TRANSPORTER-RELATED"/>
    <property type="match status" value="1"/>
</dbReference>
<dbReference type="EMBL" id="CAJFCJ010000002">
    <property type="protein sequence ID" value="CAD5112141.1"/>
    <property type="molecule type" value="Genomic_DNA"/>
</dbReference>
<evidence type="ECO:0000256" key="6">
    <source>
        <dbReference type="ARBA" id="ARBA00023136"/>
    </source>
</evidence>
<evidence type="ECO:0000256" key="5">
    <source>
        <dbReference type="ARBA" id="ARBA00022989"/>
    </source>
</evidence>
<evidence type="ECO:0000256" key="4">
    <source>
        <dbReference type="ARBA" id="ARBA00022856"/>
    </source>
</evidence>
<keyword evidence="5 7" id="KW-1133">Transmembrane helix</keyword>
<sequence>MGKIGVFFAIFVIGTGSAGSKALIPSLGADQFTTDQLSKRELFFSFFYMATNIGSFISTIATPIMRSRKCYGDNCFPLAFGVATAMLFVGITIYFSFSKYYKKLPPTGDLISKLIGCIYTAIKHKLDRTTKGDYDHWLDRAAHKYTGNFMIEPDMMGALNPFFVVILIPFIELVLYPVLNKLAILQKPIERMSFGMFLAALSFVLGGILQIQINKTQTQEINSQWSEVQFQNAFHNCSLGIEFNNINYKLDWKEITEKTKIKSQNSYLTKINASNCGINNVNVINITGKEKQRNTWLLYADSNNNGLKSLQLEQTSLERVFDGKFKARFINLIGRKIELQFNGEGSSDQQHLLKLENEVSTPYTEYGHGKFDIRVDNKTINERFLFRSGVVSTVVIQSSSKDDDGIIYSVITDDIKPHTIRIFFMIPQYFFLSMAECLFSISGLTFAYSQAPISMKAMIQASWFWTNAFGNLLVVILSKSVKFSNFAIQFFLYAGLMIVAMLIFIFLSWGYKYRKEDNLEETVQENDLKNDKMEIDQYSYENKGANIDNDILYTF</sequence>